<organism evidence="1 2">
    <name type="scientific">Sphingobacterium bovistauri</name>
    <dbReference type="NCBI Taxonomy" id="2781959"/>
    <lineage>
        <taxon>Bacteria</taxon>
        <taxon>Pseudomonadati</taxon>
        <taxon>Bacteroidota</taxon>
        <taxon>Sphingobacteriia</taxon>
        <taxon>Sphingobacteriales</taxon>
        <taxon>Sphingobacteriaceae</taxon>
        <taxon>Sphingobacterium</taxon>
    </lineage>
</organism>
<evidence type="ECO:0008006" key="3">
    <source>
        <dbReference type="Google" id="ProtNLM"/>
    </source>
</evidence>
<accession>A0ABS7Z4G0</accession>
<dbReference type="SUPFAM" id="SSF74653">
    <property type="entry name" value="TolA/TonB C-terminal domain"/>
    <property type="match status" value="1"/>
</dbReference>
<name>A0ABS7Z4G0_9SPHI</name>
<keyword evidence="2" id="KW-1185">Reference proteome</keyword>
<dbReference type="EMBL" id="JADEYP010000012">
    <property type="protein sequence ID" value="MCA5005078.1"/>
    <property type="molecule type" value="Genomic_DNA"/>
</dbReference>
<protein>
    <recommendedName>
        <fullName evidence="3">TonB C-terminal domain-containing protein</fullName>
    </recommendedName>
</protein>
<sequence length="84" mass="9440">MINNLQLPTSKQIGKKEALGKYTFTVELDGSLSDIKVKDSIGYDIDAQIVKTLQFVKNWSVAEVNGVPTRIAYSLPIRIRFPEK</sequence>
<dbReference type="RefSeq" id="WP_225552472.1">
    <property type="nucleotide sequence ID" value="NZ_JADEYP010000012.1"/>
</dbReference>
<reference evidence="1" key="1">
    <citation type="submission" date="2020-10" db="EMBL/GenBank/DDBJ databases">
        <authorList>
            <person name="Lu T."/>
            <person name="Wang Q."/>
            <person name="Han X."/>
        </authorList>
    </citation>
    <scope>NUCLEOTIDE SEQUENCE</scope>
    <source>
        <strain evidence="1">WQ 366</strain>
    </source>
</reference>
<dbReference type="Gene3D" id="3.30.1150.10">
    <property type="match status" value="1"/>
</dbReference>
<comment type="caution">
    <text evidence="1">The sequence shown here is derived from an EMBL/GenBank/DDBJ whole genome shotgun (WGS) entry which is preliminary data.</text>
</comment>
<proteinExistence type="predicted"/>
<evidence type="ECO:0000313" key="1">
    <source>
        <dbReference type="EMBL" id="MCA5005078.1"/>
    </source>
</evidence>
<evidence type="ECO:0000313" key="2">
    <source>
        <dbReference type="Proteomes" id="UP001165302"/>
    </source>
</evidence>
<dbReference type="Proteomes" id="UP001165302">
    <property type="component" value="Unassembled WGS sequence"/>
</dbReference>
<gene>
    <name evidence="1" type="ORF">IPZ78_07920</name>
</gene>